<accession>A0A1E5IWW0</accession>
<dbReference type="InterPro" id="IPR051258">
    <property type="entry name" value="Diverse_Substrate_Transporter"/>
</dbReference>
<dbReference type="PANTHER" id="PTHR42920:SF11">
    <property type="entry name" value="INNER MEMBRANE PROTEIN YTFF"/>
    <property type="match status" value="1"/>
</dbReference>
<dbReference type="EMBL" id="MCBT01000013">
    <property type="protein sequence ID" value="OEG74976.1"/>
    <property type="molecule type" value="Genomic_DNA"/>
</dbReference>
<reference evidence="8 9" key="1">
    <citation type="submission" date="2016-07" db="EMBL/GenBank/DDBJ databases">
        <title>Whole-genome of two Shewanella species isolated from a digestive organ of sea cucumber Apostichopus japonicus Selenka 1867.</title>
        <authorList>
            <person name="Hong H.-H."/>
            <person name="Choi H."/>
            <person name="Cheon S."/>
            <person name="Oh J.-S."/>
            <person name="Lee H.-G."/>
            <person name="Park C."/>
        </authorList>
    </citation>
    <scope>NUCLEOTIDE SEQUENCE [LARGE SCALE GENOMIC DNA]</scope>
    <source>
        <strain evidence="8 9">CSB03KR</strain>
    </source>
</reference>
<dbReference type="AlphaFoldDB" id="A0A1E5IWW0"/>
<feature type="domain" description="EamA" evidence="7">
    <location>
        <begin position="10"/>
        <end position="139"/>
    </location>
</feature>
<evidence type="ECO:0000256" key="3">
    <source>
        <dbReference type="ARBA" id="ARBA00022692"/>
    </source>
</evidence>
<sequence>MSNQLNNRTGLLELHIAVLLFGGTALFSKLIPLSALDITLLRCFIAAIVLALLVKSMGSRLRLNSQKDYFVAIGLGVIVSLHWVTYFASMQLSSVAIGMIAFFTYPVMTVLIEPLFTKTRLKRADLLSGLVVLIGVGLLIPEATLGNDVTLGIAVGVLSAMFFTARNLLHKRYFASYSGAQAMFYQTLVAVLFLLPWHEVEISSIEQHVWWLILLLGVVFTAAPHALFTSALRQLSAKTVSLVSCLQPLYGALLALLLLGETLELKTVIGGLLVVITAVYETQQSHKQSRQQQRTTD</sequence>
<feature type="domain" description="EamA" evidence="7">
    <location>
        <begin position="151"/>
        <end position="278"/>
    </location>
</feature>
<feature type="transmembrane region" description="Helical" evidence="6">
    <location>
        <begin position="209"/>
        <end position="228"/>
    </location>
</feature>
<dbReference type="InterPro" id="IPR037185">
    <property type="entry name" value="EmrE-like"/>
</dbReference>
<dbReference type="STRING" id="23.BEL05_12465"/>
<feature type="transmembrane region" description="Helical" evidence="6">
    <location>
        <begin position="69"/>
        <end position="88"/>
    </location>
</feature>
<comment type="subcellular location">
    <subcellularLocation>
        <location evidence="1">Cell membrane</location>
        <topology evidence="1">Multi-pass membrane protein</topology>
    </subcellularLocation>
</comment>
<evidence type="ECO:0000256" key="4">
    <source>
        <dbReference type="ARBA" id="ARBA00022989"/>
    </source>
</evidence>
<dbReference type="OrthoDB" id="9150437at2"/>
<dbReference type="RefSeq" id="WP_069670508.1">
    <property type="nucleotide sequence ID" value="NZ_MCBT01000013.1"/>
</dbReference>
<dbReference type="Pfam" id="PF00892">
    <property type="entry name" value="EamA"/>
    <property type="match status" value="2"/>
</dbReference>
<comment type="caution">
    <text evidence="8">The sequence shown here is derived from an EMBL/GenBank/DDBJ whole genome shotgun (WGS) entry which is preliminary data.</text>
</comment>
<evidence type="ECO:0000256" key="1">
    <source>
        <dbReference type="ARBA" id="ARBA00004651"/>
    </source>
</evidence>
<feature type="transmembrane region" description="Helical" evidence="6">
    <location>
        <begin position="149"/>
        <end position="169"/>
    </location>
</feature>
<keyword evidence="3 6" id="KW-0812">Transmembrane</keyword>
<feature type="transmembrane region" description="Helical" evidence="6">
    <location>
        <begin position="38"/>
        <end position="57"/>
    </location>
</feature>
<evidence type="ECO:0000256" key="6">
    <source>
        <dbReference type="SAM" id="Phobius"/>
    </source>
</evidence>
<feature type="transmembrane region" description="Helical" evidence="6">
    <location>
        <begin position="124"/>
        <end position="143"/>
    </location>
</feature>
<evidence type="ECO:0000256" key="2">
    <source>
        <dbReference type="ARBA" id="ARBA00022475"/>
    </source>
</evidence>
<organism evidence="8 9">
    <name type="scientific">Shewanella colwelliana</name>
    <name type="common">Alteromonas colwelliana</name>
    <dbReference type="NCBI Taxonomy" id="23"/>
    <lineage>
        <taxon>Bacteria</taxon>
        <taxon>Pseudomonadati</taxon>
        <taxon>Pseudomonadota</taxon>
        <taxon>Gammaproteobacteria</taxon>
        <taxon>Alteromonadales</taxon>
        <taxon>Shewanellaceae</taxon>
        <taxon>Shewanella</taxon>
    </lineage>
</organism>
<dbReference type="SUPFAM" id="SSF103481">
    <property type="entry name" value="Multidrug resistance efflux transporter EmrE"/>
    <property type="match status" value="2"/>
</dbReference>
<dbReference type="Proteomes" id="UP000095230">
    <property type="component" value="Unassembled WGS sequence"/>
</dbReference>
<dbReference type="InterPro" id="IPR000620">
    <property type="entry name" value="EamA_dom"/>
</dbReference>
<keyword evidence="5 6" id="KW-0472">Membrane</keyword>
<feature type="transmembrane region" description="Helical" evidence="6">
    <location>
        <begin position="176"/>
        <end position="197"/>
    </location>
</feature>
<evidence type="ECO:0000256" key="5">
    <source>
        <dbReference type="ARBA" id="ARBA00023136"/>
    </source>
</evidence>
<keyword evidence="2" id="KW-1003">Cell membrane</keyword>
<name>A0A1E5IWW0_SHECO</name>
<keyword evidence="4 6" id="KW-1133">Transmembrane helix</keyword>
<feature type="transmembrane region" description="Helical" evidence="6">
    <location>
        <begin position="12"/>
        <end position="32"/>
    </location>
</feature>
<feature type="transmembrane region" description="Helical" evidence="6">
    <location>
        <begin position="94"/>
        <end position="112"/>
    </location>
</feature>
<evidence type="ECO:0000259" key="7">
    <source>
        <dbReference type="Pfam" id="PF00892"/>
    </source>
</evidence>
<gene>
    <name evidence="8" type="ORF">BEL05_12465</name>
</gene>
<proteinExistence type="predicted"/>
<dbReference type="GO" id="GO:0005886">
    <property type="term" value="C:plasma membrane"/>
    <property type="evidence" value="ECO:0007669"/>
    <property type="project" value="UniProtKB-SubCell"/>
</dbReference>
<dbReference type="PANTHER" id="PTHR42920">
    <property type="entry name" value="OS03G0707200 PROTEIN-RELATED"/>
    <property type="match status" value="1"/>
</dbReference>
<evidence type="ECO:0000313" key="9">
    <source>
        <dbReference type="Proteomes" id="UP000095230"/>
    </source>
</evidence>
<evidence type="ECO:0000313" key="8">
    <source>
        <dbReference type="EMBL" id="OEG74976.1"/>
    </source>
</evidence>
<protein>
    <submittedName>
        <fullName evidence="8">Permease</fullName>
    </submittedName>
</protein>